<name>A0ABW1IWV6_9PSEU</name>
<dbReference type="EMBL" id="JBHSQW010000002">
    <property type="protein sequence ID" value="MFC5992961.1"/>
    <property type="molecule type" value="Genomic_DNA"/>
</dbReference>
<proteinExistence type="predicted"/>
<sequence length="114" mass="12791">MDAVVTAIIGAAPQLGGAGILLILFGMALRREAQDRTDYRTQLTAITERHAAELSRINQAHDDELAQLKADIKELRRQLAEVNAALDAERDRRRRAEDTAMYQRRPEDDPPWAG</sequence>
<evidence type="ECO:0000313" key="3">
    <source>
        <dbReference type="EMBL" id="MFC5992961.1"/>
    </source>
</evidence>
<accession>A0ABW1IWV6</accession>
<reference evidence="4" key="1">
    <citation type="journal article" date="2019" name="Int. J. Syst. Evol. Microbiol.">
        <title>The Global Catalogue of Microorganisms (GCM) 10K type strain sequencing project: providing services to taxonomists for standard genome sequencing and annotation.</title>
        <authorList>
            <consortium name="The Broad Institute Genomics Platform"/>
            <consortium name="The Broad Institute Genome Sequencing Center for Infectious Disease"/>
            <person name="Wu L."/>
            <person name="Ma J."/>
        </authorList>
    </citation>
    <scope>NUCLEOTIDE SEQUENCE [LARGE SCALE GENOMIC DNA]</scope>
    <source>
        <strain evidence="4">CCM 8391</strain>
    </source>
</reference>
<dbReference type="RefSeq" id="WP_379582049.1">
    <property type="nucleotide sequence ID" value="NZ_JBHSQW010000002.1"/>
</dbReference>
<evidence type="ECO:0000313" key="4">
    <source>
        <dbReference type="Proteomes" id="UP001596302"/>
    </source>
</evidence>
<evidence type="ECO:0000256" key="2">
    <source>
        <dbReference type="SAM" id="Phobius"/>
    </source>
</evidence>
<protein>
    <submittedName>
        <fullName evidence="3">Uncharacterized protein</fullName>
    </submittedName>
</protein>
<feature type="compositionally biased region" description="Basic and acidic residues" evidence="1">
    <location>
        <begin position="87"/>
        <end position="108"/>
    </location>
</feature>
<dbReference type="Proteomes" id="UP001596302">
    <property type="component" value="Unassembled WGS sequence"/>
</dbReference>
<keyword evidence="4" id="KW-1185">Reference proteome</keyword>
<keyword evidence="2" id="KW-0812">Transmembrane</keyword>
<organism evidence="3 4">
    <name type="scientific">Pseudonocardia hispaniensis</name>
    <dbReference type="NCBI Taxonomy" id="904933"/>
    <lineage>
        <taxon>Bacteria</taxon>
        <taxon>Bacillati</taxon>
        <taxon>Actinomycetota</taxon>
        <taxon>Actinomycetes</taxon>
        <taxon>Pseudonocardiales</taxon>
        <taxon>Pseudonocardiaceae</taxon>
        <taxon>Pseudonocardia</taxon>
    </lineage>
</organism>
<keyword evidence="2" id="KW-1133">Transmembrane helix</keyword>
<keyword evidence="2" id="KW-0472">Membrane</keyword>
<comment type="caution">
    <text evidence="3">The sequence shown here is derived from an EMBL/GenBank/DDBJ whole genome shotgun (WGS) entry which is preliminary data.</text>
</comment>
<gene>
    <name evidence="3" type="ORF">ACFQE5_01900</name>
</gene>
<evidence type="ECO:0000256" key="1">
    <source>
        <dbReference type="SAM" id="MobiDB-lite"/>
    </source>
</evidence>
<feature type="region of interest" description="Disordered" evidence="1">
    <location>
        <begin position="86"/>
        <end position="114"/>
    </location>
</feature>
<feature type="transmembrane region" description="Helical" evidence="2">
    <location>
        <begin position="6"/>
        <end position="29"/>
    </location>
</feature>